<evidence type="ECO:0000313" key="5">
    <source>
        <dbReference type="Proteomes" id="UP000285326"/>
    </source>
</evidence>
<evidence type="ECO:0000256" key="1">
    <source>
        <dbReference type="PROSITE-ProRule" id="PRU00047"/>
    </source>
</evidence>
<dbReference type="PROSITE" id="PS50158">
    <property type="entry name" value="ZF_CCHC"/>
    <property type="match status" value="1"/>
</dbReference>
<evidence type="ECO:0000313" key="4">
    <source>
        <dbReference type="EMBL" id="RKF76039.1"/>
    </source>
</evidence>
<keyword evidence="1" id="KW-0479">Metal-binding</keyword>
<dbReference type="GO" id="GO:0003676">
    <property type="term" value="F:nucleic acid binding"/>
    <property type="evidence" value="ECO:0007669"/>
    <property type="project" value="InterPro"/>
</dbReference>
<organism evidence="4 5">
    <name type="scientific">Golovinomyces cichoracearum</name>
    <dbReference type="NCBI Taxonomy" id="62708"/>
    <lineage>
        <taxon>Eukaryota</taxon>
        <taxon>Fungi</taxon>
        <taxon>Dikarya</taxon>
        <taxon>Ascomycota</taxon>
        <taxon>Pezizomycotina</taxon>
        <taxon>Leotiomycetes</taxon>
        <taxon>Erysiphales</taxon>
        <taxon>Erysiphaceae</taxon>
        <taxon>Golovinomyces</taxon>
    </lineage>
</organism>
<dbReference type="Proteomes" id="UP000285326">
    <property type="component" value="Unassembled WGS sequence"/>
</dbReference>
<dbReference type="InterPro" id="IPR036875">
    <property type="entry name" value="Znf_CCHC_sf"/>
</dbReference>
<feature type="compositionally biased region" description="Basic and acidic residues" evidence="2">
    <location>
        <begin position="238"/>
        <end position="248"/>
    </location>
</feature>
<gene>
    <name evidence="4" type="ORF">GcM1_230080</name>
</gene>
<keyword evidence="1" id="KW-0863">Zinc-finger</keyword>
<dbReference type="EMBL" id="MCBS01023010">
    <property type="protein sequence ID" value="RKF76039.1"/>
    <property type="molecule type" value="Genomic_DNA"/>
</dbReference>
<protein>
    <recommendedName>
        <fullName evidence="3">CCHC-type domain-containing protein</fullName>
    </recommendedName>
</protein>
<feature type="domain" description="CCHC-type" evidence="3">
    <location>
        <begin position="281"/>
        <end position="296"/>
    </location>
</feature>
<sequence length="361" mass="41150">MLLDGSAADRLAATPRIRRIVNARETATPENLIEVNEWLKEEFPDHFEENIEQDILSEIQTFAQRIKNDQNIQKPETLLAYYQRAVNLLRRALCRDRPRENSVLPVLTGLENIILNTIVNAYVIGLCNSRLRQKVLEKDGATCGALWKAHDIIQSAQRSLEILDQTEKELVDRHRPSKLEEFVSSQYGRSAVSVLADVEAGRSVYSLGSQSSQRTNYVTPPTRTIPLNRQLVAPLTNSKDHQPEETDRKPRRLSMPPTSSSLHPIINGSKARNPAADGLLCINCGDFGHRRRECQNPSLPHWEQAYLRNCVQANLITVCPILFLANAVRRRNELHRRERSHYIQTADSPQSILPEFRPPYM</sequence>
<reference evidence="4 5" key="1">
    <citation type="journal article" date="2018" name="BMC Genomics">
        <title>Comparative genome analyses reveal sequence features reflecting distinct modes of host-adaptation between dicot and monocot powdery mildew.</title>
        <authorList>
            <person name="Wu Y."/>
            <person name="Ma X."/>
            <person name="Pan Z."/>
            <person name="Kale S.D."/>
            <person name="Song Y."/>
            <person name="King H."/>
            <person name="Zhang Q."/>
            <person name="Presley C."/>
            <person name="Deng X."/>
            <person name="Wei C.I."/>
            <person name="Xiao S."/>
        </authorList>
    </citation>
    <scope>NUCLEOTIDE SEQUENCE [LARGE SCALE GENOMIC DNA]</scope>
    <source>
        <strain evidence="4">UMSG1</strain>
    </source>
</reference>
<evidence type="ECO:0000259" key="3">
    <source>
        <dbReference type="PROSITE" id="PS50158"/>
    </source>
</evidence>
<accession>A0A420IN99</accession>
<dbReference type="GO" id="GO:0008270">
    <property type="term" value="F:zinc ion binding"/>
    <property type="evidence" value="ECO:0007669"/>
    <property type="project" value="UniProtKB-KW"/>
</dbReference>
<dbReference type="SUPFAM" id="SSF57756">
    <property type="entry name" value="Retrovirus zinc finger-like domains"/>
    <property type="match status" value="1"/>
</dbReference>
<comment type="caution">
    <text evidence="4">The sequence shown here is derived from an EMBL/GenBank/DDBJ whole genome shotgun (WGS) entry which is preliminary data.</text>
</comment>
<proteinExistence type="predicted"/>
<feature type="region of interest" description="Disordered" evidence="2">
    <location>
        <begin position="231"/>
        <end position="270"/>
    </location>
</feature>
<dbReference type="SMART" id="SM00343">
    <property type="entry name" value="ZnF_C2HC"/>
    <property type="match status" value="1"/>
</dbReference>
<dbReference type="InterPro" id="IPR001878">
    <property type="entry name" value="Znf_CCHC"/>
</dbReference>
<evidence type="ECO:0000256" key="2">
    <source>
        <dbReference type="SAM" id="MobiDB-lite"/>
    </source>
</evidence>
<dbReference type="AlphaFoldDB" id="A0A420IN99"/>
<keyword evidence="1" id="KW-0862">Zinc</keyword>
<name>A0A420IN99_9PEZI</name>